<feature type="non-terminal residue" evidence="2">
    <location>
        <position position="189"/>
    </location>
</feature>
<dbReference type="Pfam" id="PF06985">
    <property type="entry name" value="HET"/>
    <property type="match status" value="1"/>
</dbReference>
<evidence type="ECO:0000313" key="2">
    <source>
        <dbReference type="EMBL" id="KAF2141670.1"/>
    </source>
</evidence>
<dbReference type="PANTHER" id="PTHR33112:SF16">
    <property type="entry name" value="HETEROKARYON INCOMPATIBILITY DOMAIN-CONTAINING PROTEIN"/>
    <property type="match status" value="1"/>
</dbReference>
<evidence type="ECO:0000259" key="1">
    <source>
        <dbReference type="Pfam" id="PF06985"/>
    </source>
</evidence>
<dbReference type="PANTHER" id="PTHR33112">
    <property type="entry name" value="DOMAIN PROTEIN, PUTATIVE-RELATED"/>
    <property type="match status" value="1"/>
</dbReference>
<feature type="non-terminal residue" evidence="2">
    <location>
        <position position="1"/>
    </location>
</feature>
<evidence type="ECO:0000313" key="3">
    <source>
        <dbReference type="Proteomes" id="UP000799438"/>
    </source>
</evidence>
<accession>A0A6A6BC22</accession>
<protein>
    <recommendedName>
        <fullName evidence="1">Heterokaryon incompatibility domain-containing protein</fullName>
    </recommendedName>
</protein>
<proteinExistence type="predicted"/>
<name>A0A6A6BC22_9PEZI</name>
<sequence>LSDFRVIDVRKRRIVEPREDCRFVALSYVWGARPGPEVKRHALCKARITELQQEGSLKSLPRTIEDAMSICKRLGEEYLWVDLLCIVQDDQENKQRQINSMAWIFSSTVLTIISACGNTMGCPIAGVSQDRQLLQQQTDFSGLQVTSILPDFDELISKTVWHTRGWTYQEAVFSRRKLFFTAAEAWFEC</sequence>
<dbReference type="AlphaFoldDB" id="A0A6A6BC22"/>
<dbReference type="EMBL" id="ML995486">
    <property type="protein sequence ID" value="KAF2141670.1"/>
    <property type="molecule type" value="Genomic_DNA"/>
</dbReference>
<reference evidence="2" key="1">
    <citation type="journal article" date="2020" name="Stud. Mycol.">
        <title>101 Dothideomycetes genomes: a test case for predicting lifestyles and emergence of pathogens.</title>
        <authorList>
            <person name="Haridas S."/>
            <person name="Albert R."/>
            <person name="Binder M."/>
            <person name="Bloem J."/>
            <person name="Labutti K."/>
            <person name="Salamov A."/>
            <person name="Andreopoulos B."/>
            <person name="Baker S."/>
            <person name="Barry K."/>
            <person name="Bills G."/>
            <person name="Bluhm B."/>
            <person name="Cannon C."/>
            <person name="Castanera R."/>
            <person name="Culley D."/>
            <person name="Daum C."/>
            <person name="Ezra D."/>
            <person name="Gonzalez J."/>
            <person name="Henrissat B."/>
            <person name="Kuo A."/>
            <person name="Liang C."/>
            <person name="Lipzen A."/>
            <person name="Lutzoni F."/>
            <person name="Magnuson J."/>
            <person name="Mondo S."/>
            <person name="Nolan M."/>
            <person name="Ohm R."/>
            <person name="Pangilinan J."/>
            <person name="Park H.-J."/>
            <person name="Ramirez L."/>
            <person name="Alfaro M."/>
            <person name="Sun H."/>
            <person name="Tritt A."/>
            <person name="Yoshinaga Y."/>
            <person name="Zwiers L.-H."/>
            <person name="Turgeon B."/>
            <person name="Goodwin S."/>
            <person name="Spatafora J."/>
            <person name="Crous P."/>
            <person name="Grigoriev I."/>
        </authorList>
    </citation>
    <scope>NUCLEOTIDE SEQUENCE</scope>
    <source>
        <strain evidence="2">CBS 121167</strain>
    </source>
</reference>
<feature type="domain" description="Heterokaryon incompatibility" evidence="1">
    <location>
        <begin position="23"/>
        <end position="170"/>
    </location>
</feature>
<dbReference type="OrthoDB" id="2958217at2759"/>
<dbReference type="GeneID" id="54293582"/>
<keyword evidence="3" id="KW-1185">Reference proteome</keyword>
<organism evidence="2 3">
    <name type="scientific">Aplosporella prunicola CBS 121167</name>
    <dbReference type="NCBI Taxonomy" id="1176127"/>
    <lineage>
        <taxon>Eukaryota</taxon>
        <taxon>Fungi</taxon>
        <taxon>Dikarya</taxon>
        <taxon>Ascomycota</taxon>
        <taxon>Pezizomycotina</taxon>
        <taxon>Dothideomycetes</taxon>
        <taxon>Dothideomycetes incertae sedis</taxon>
        <taxon>Botryosphaeriales</taxon>
        <taxon>Aplosporellaceae</taxon>
        <taxon>Aplosporella</taxon>
    </lineage>
</organism>
<dbReference type="InterPro" id="IPR010730">
    <property type="entry name" value="HET"/>
</dbReference>
<dbReference type="RefSeq" id="XP_033397382.1">
    <property type="nucleotide sequence ID" value="XM_033536086.1"/>
</dbReference>
<gene>
    <name evidence="2" type="ORF">K452DRAFT_204684</name>
</gene>
<dbReference type="Proteomes" id="UP000799438">
    <property type="component" value="Unassembled WGS sequence"/>
</dbReference>